<dbReference type="InterPro" id="IPR010985">
    <property type="entry name" value="Ribbon_hlx_hlx"/>
</dbReference>
<organism evidence="2 3">
    <name type="scientific">Sinorhizobium americanum</name>
    <dbReference type="NCBI Taxonomy" id="194963"/>
    <lineage>
        <taxon>Bacteria</taxon>
        <taxon>Pseudomonadati</taxon>
        <taxon>Pseudomonadota</taxon>
        <taxon>Alphaproteobacteria</taxon>
        <taxon>Hyphomicrobiales</taxon>
        <taxon>Rhizobiaceae</taxon>
        <taxon>Sinorhizobium/Ensifer group</taxon>
        <taxon>Sinorhizobium</taxon>
    </lineage>
</organism>
<dbReference type="Gene3D" id="1.10.1220.10">
    <property type="entry name" value="Met repressor-like"/>
    <property type="match status" value="1"/>
</dbReference>
<name>A0A4R2BRF7_9HYPH</name>
<dbReference type="InterPro" id="IPR013321">
    <property type="entry name" value="Arc_rbn_hlx_hlx"/>
</dbReference>
<accession>A0A4R2BRF7</accession>
<dbReference type="SUPFAM" id="SSF47598">
    <property type="entry name" value="Ribbon-helix-helix"/>
    <property type="match status" value="1"/>
</dbReference>
<dbReference type="EMBL" id="SLVU01000008">
    <property type="protein sequence ID" value="TCN30307.1"/>
    <property type="molecule type" value="Genomic_DNA"/>
</dbReference>
<dbReference type="AlphaFoldDB" id="A0A4R2BRF7"/>
<comment type="caution">
    <text evidence="2">The sequence shown here is derived from an EMBL/GenBank/DDBJ whole genome shotgun (WGS) entry which is preliminary data.</text>
</comment>
<feature type="region of interest" description="Disordered" evidence="1">
    <location>
        <begin position="46"/>
        <end position="71"/>
    </location>
</feature>
<evidence type="ECO:0000313" key="3">
    <source>
        <dbReference type="Proteomes" id="UP000295043"/>
    </source>
</evidence>
<sequence length="71" mass="8055">MSDMVRLNIRLPADVAAYLDETSKTNLTSRNAEVVRAVRERMQSERVRLQAEWSPPPADQHPHQGSVEGKK</sequence>
<evidence type="ECO:0000256" key="1">
    <source>
        <dbReference type="SAM" id="MobiDB-lite"/>
    </source>
</evidence>
<dbReference type="Proteomes" id="UP000295043">
    <property type="component" value="Unassembled WGS sequence"/>
</dbReference>
<evidence type="ECO:0000313" key="2">
    <source>
        <dbReference type="EMBL" id="TCN30307.1"/>
    </source>
</evidence>
<dbReference type="GO" id="GO:0006355">
    <property type="term" value="P:regulation of DNA-templated transcription"/>
    <property type="evidence" value="ECO:0007669"/>
    <property type="project" value="InterPro"/>
</dbReference>
<protein>
    <recommendedName>
        <fullName evidence="4">Arc-like DNA binding dprotein</fullName>
    </recommendedName>
</protein>
<proteinExistence type="predicted"/>
<evidence type="ECO:0008006" key="4">
    <source>
        <dbReference type="Google" id="ProtNLM"/>
    </source>
</evidence>
<gene>
    <name evidence="2" type="ORF">EV184_108181</name>
</gene>
<reference evidence="2 3" key="1">
    <citation type="submission" date="2019-03" db="EMBL/GenBank/DDBJ databases">
        <title>Genomic Encyclopedia of Type Strains, Phase IV (KMG-V): Genome sequencing to study the core and pangenomes of soil and plant-associated prokaryotes.</title>
        <authorList>
            <person name="Whitman W."/>
        </authorList>
    </citation>
    <scope>NUCLEOTIDE SEQUENCE [LARGE SCALE GENOMIC DNA]</scope>
    <source>
        <strain evidence="2 3">23C40</strain>
    </source>
</reference>
<dbReference type="RefSeq" id="WP_207907862.1">
    <property type="nucleotide sequence ID" value="NZ_SLVU01000008.1"/>
</dbReference>